<keyword evidence="15" id="KW-1185">Reference proteome</keyword>
<feature type="binding site" evidence="10">
    <location>
        <position position="106"/>
    </location>
    <ligand>
        <name>Mn(2+)</name>
        <dbReference type="ChEBI" id="CHEBI:29035"/>
        <label>1</label>
    </ligand>
</feature>
<dbReference type="RefSeq" id="WP_101533225.1">
    <property type="nucleotide sequence ID" value="NZ_JBFHIU010000024.1"/>
</dbReference>
<keyword evidence="5 10" id="KW-0479">Metal-binding</keyword>
<name>A0A2N5XTL4_9HYPH</name>
<feature type="binding site" evidence="10">
    <location>
        <position position="237"/>
    </location>
    <ligand>
        <name>Mn(2+)</name>
        <dbReference type="ChEBI" id="CHEBI:29035"/>
        <label>1</label>
    </ligand>
</feature>
<evidence type="ECO:0000313" key="15">
    <source>
        <dbReference type="Proteomes" id="UP000234881"/>
    </source>
</evidence>
<comment type="cofactor">
    <cofactor evidence="10 13">
        <name>Mn(2+)</name>
        <dbReference type="ChEBI" id="CHEBI:29035"/>
    </cofactor>
    <text evidence="10 13">Binds 2 manganese ions per subunit.</text>
</comment>
<evidence type="ECO:0000313" key="14">
    <source>
        <dbReference type="EMBL" id="PLW77852.1"/>
    </source>
</evidence>
<dbReference type="InterPro" id="IPR020855">
    <property type="entry name" value="Ureohydrolase_Mn_BS"/>
</dbReference>
<dbReference type="FunFam" id="3.40.800.10:FF:000012">
    <property type="entry name" value="Arginase"/>
    <property type="match status" value="1"/>
</dbReference>
<feature type="binding site" evidence="10">
    <location>
        <position position="239"/>
    </location>
    <ligand>
        <name>Mn(2+)</name>
        <dbReference type="ChEBI" id="CHEBI:29035"/>
        <label>1</label>
    </ligand>
</feature>
<comment type="catalytic activity">
    <reaction evidence="8 13">
        <text>L-arginine + H2O = urea + L-ornithine</text>
        <dbReference type="Rhea" id="RHEA:20569"/>
        <dbReference type="ChEBI" id="CHEBI:15377"/>
        <dbReference type="ChEBI" id="CHEBI:16199"/>
        <dbReference type="ChEBI" id="CHEBI:32682"/>
        <dbReference type="ChEBI" id="CHEBI:46911"/>
        <dbReference type="EC" id="3.5.3.1"/>
    </reaction>
</comment>
<evidence type="ECO:0000256" key="3">
    <source>
        <dbReference type="ARBA" id="ARBA00018123"/>
    </source>
</evidence>
<comment type="caution">
    <text evidence="14">The sequence shown here is derived from an EMBL/GenBank/DDBJ whole genome shotgun (WGS) entry which is preliminary data.</text>
</comment>
<evidence type="ECO:0000256" key="7">
    <source>
        <dbReference type="ARBA" id="ARBA00023211"/>
    </source>
</evidence>
<dbReference type="NCBIfam" id="TIGR01229">
    <property type="entry name" value="rocF_arginase"/>
    <property type="match status" value="1"/>
</dbReference>
<dbReference type="UniPathway" id="UPA00158">
    <property type="reaction ID" value="UER00270"/>
</dbReference>
<feature type="binding site" evidence="10">
    <location>
        <position position="133"/>
    </location>
    <ligand>
        <name>Mn(2+)</name>
        <dbReference type="ChEBI" id="CHEBI:29035"/>
        <label>1</label>
    </ligand>
</feature>
<dbReference type="EMBL" id="PKUQ01000014">
    <property type="protein sequence ID" value="PLW77852.1"/>
    <property type="molecule type" value="Genomic_DNA"/>
</dbReference>
<dbReference type="CDD" id="cd09989">
    <property type="entry name" value="Arginase"/>
    <property type="match status" value="1"/>
</dbReference>
<dbReference type="PANTHER" id="PTHR43782:SF3">
    <property type="entry name" value="ARGINASE"/>
    <property type="match status" value="1"/>
</dbReference>
<dbReference type="InterPro" id="IPR023696">
    <property type="entry name" value="Ureohydrolase_dom_sf"/>
</dbReference>
<comment type="pathway">
    <text evidence="1">Nitrogen metabolism; urea cycle; L-ornithine and urea from L-arginine: step 1/1.</text>
</comment>
<dbReference type="InterPro" id="IPR014033">
    <property type="entry name" value="Arginase"/>
</dbReference>
<dbReference type="PANTHER" id="PTHR43782">
    <property type="entry name" value="ARGINASE"/>
    <property type="match status" value="1"/>
</dbReference>
<organism evidence="14 15">
    <name type="scientific">Cohaesibacter celericrescens</name>
    <dbReference type="NCBI Taxonomy" id="2067669"/>
    <lineage>
        <taxon>Bacteria</taxon>
        <taxon>Pseudomonadati</taxon>
        <taxon>Pseudomonadota</taxon>
        <taxon>Alphaproteobacteria</taxon>
        <taxon>Hyphomicrobiales</taxon>
        <taxon>Cohaesibacteraceae</taxon>
    </lineage>
</organism>
<dbReference type="Proteomes" id="UP000234881">
    <property type="component" value="Unassembled WGS sequence"/>
</dbReference>
<dbReference type="GO" id="GO:0004053">
    <property type="term" value="F:arginase activity"/>
    <property type="evidence" value="ECO:0007669"/>
    <property type="project" value="UniProtKB-UniRule"/>
</dbReference>
<dbReference type="Gene3D" id="3.40.800.10">
    <property type="entry name" value="Ureohydrolase domain"/>
    <property type="match status" value="1"/>
</dbReference>
<sequence length="324" mass="35074">MVHSNTPHSSIALLGVPVQDGTHEKGCLMGPDALRTAGIVETLRGLGFSCTDHGDLSPVTTGSDSISEPKGKAINFAKIAGWTQSLSDKALDMARSSFPLFMGGDHSLSMGSVAGMARYAAEQKRDLFVLWLDAHPDFNLPKTSDSGNMHGMSVAAFCGLSELSGVYGGPLEHPVNTSHVHMMGIRSVDRQERDLLKQHHVCVNDMRILDEVGVIKPLQQLLDAVKQQDAMLHVSLDVDFLDPSIAPAVGTTVPGGATFREAHLIMELLHESGCVTSLDLVELNPFLDHRGKTAELLTDLTASLFGRKIFDRPTRRPHFRHGTD</sequence>
<dbReference type="PROSITE" id="PS51409">
    <property type="entry name" value="ARGINASE_2"/>
    <property type="match status" value="1"/>
</dbReference>
<proteinExistence type="inferred from homology"/>
<dbReference type="InterPro" id="IPR006035">
    <property type="entry name" value="Ureohydrolase"/>
</dbReference>
<evidence type="ECO:0000256" key="8">
    <source>
        <dbReference type="ARBA" id="ARBA00047391"/>
    </source>
</evidence>
<keyword evidence="6 12" id="KW-0378">Hydrolase</keyword>
<gene>
    <name evidence="14" type="primary">rocF</name>
    <name evidence="14" type="ORF">C0081_07650</name>
</gene>
<evidence type="ECO:0000256" key="6">
    <source>
        <dbReference type="ARBA" id="ARBA00022801"/>
    </source>
</evidence>
<dbReference type="GO" id="GO:0000050">
    <property type="term" value="P:urea cycle"/>
    <property type="evidence" value="ECO:0007669"/>
    <property type="project" value="UniProtKB-UniPathway"/>
</dbReference>
<dbReference type="OrthoDB" id="9788689at2"/>
<dbReference type="GO" id="GO:0006525">
    <property type="term" value="P:arginine metabolic process"/>
    <property type="evidence" value="ECO:0007669"/>
    <property type="project" value="UniProtKB-KW"/>
</dbReference>
<dbReference type="SUPFAM" id="SSF52768">
    <property type="entry name" value="Arginase/deacetylase"/>
    <property type="match status" value="1"/>
</dbReference>
<evidence type="ECO:0000256" key="2">
    <source>
        <dbReference type="ARBA" id="ARBA00012168"/>
    </source>
</evidence>
<keyword evidence="7 10" id="KW-0464">Manganese</keyword>
<evidence type="ECO:0000256" key="4">
    <source>
        <dbReference type="ARBA" id="ARBA00022503"/>
    </source>
</evidence>
<dbReference type="PIRSF" id="PIRSF036979">
    <property type="entry name" value="Arginase"/>
    <property type="match status" value="1"/>
</dbReference>
<evidence type="ECO:0000256" key="1">
    <source>
        <dbReference type="ARBA" id="ARBA00005098"/>
    </source>
</evidence>
<evidence type="ECO:0000256" key="11">
    <source>
        <dbReference type="PROSITE-ProRule" id="PRU00742"/>
    </source>
</evidence>
<protein>
    <recommendedName>
        <fullName evidence="3 9">Arginase</fullName>
        <ecNumber evidence="2 9">3.5.3.1</ecNumber>
    </recommendedName>
</protein>
<dbReference type="GO" id="GO:0005737">
    <property type="term" value="C:cytoplasm"/>
    <property type="evidence" value="ECO:0007669"/>
    <property type="project" value="TreeGrafter"/>
</dbReference>
<dbReference type="PROSITE" id="PS01053">
    <property type="entry name" value="ARGINASE_1"/>
    <property type="match status" value="1"/>
</dbReference>
<evidence type="ECO:0000256" key="12">
    <source>
        <dbReference type="RuleBase" id="RU003684"/>
    </source>
</evidence>
<dbReference type="AlphaFoldDB" id="A0A2N5XTL4"/>
<dbReference type="EC" id="3.5.3.1" evidence="2 9"/>
<dbReference type="GO" id="GO:0030145">
    <property type="term" value="F:manganese ion binding"/>
    <property type="evidence" value="ECO:0007669"/>
    <property type="project" value="TreeGrafter"/>
</dbReference>
<keyword evidence="4 13" id="KW-0056">Arginine metabolism</keyword>
<evidence type="ECO:0000256" key="10">
    <source>
        <dbReference type="PIRSR" id="PIRSR036979-1"/>
    </source>
</evidence>
<feature type="binding site" evidence="10">
    <location>
        <position position="135"/>
    </location>
    <ligand>
        <name>Mn(2+)</name>
        <dbReference type="ChEBI" id="CHEBI:29035"/>
        <label>1</label>
    </ligand>
</feature>
<evidence type="ECO:0000256" key="9">
    <source>
        <dbReference type="NCBIfam" id="TIGR01229"/>
    </source>
</evidence>
<dbReference type="Pfam" id="PF00491">
    <property type="entry name" value="Arginase"/>
    <property type="match status" value="1"/>
</dbReference>
<accession>A0A2N5XTL4</accession>
<comment type="similarity">
    <text evidence="11 12">Belongs to the arginase family.</text>
</comment>
<evidence type="ECO:0000256" key="13">
    <source>
        <dbReference type="RuleBase" id="RU361159"/>
    </source>
</evidence>
<evidence type="ECO:0000256" key="5">
    <source>
        <dbReference type="ARBA" id="ARBA00022723"/>
    </source>
</evidence>
<feature type="binding site" evidence="10">
    <location>
        <position position="137"/>
    </location>
    <ligand>
        <name>Mn(2+)</name>
        <dbReference type="ChEBI" id="CHEBI:29035"/>
        <label>1</label>
    </ligand>
</feature>
<dbReference type="PRINTS" id="PR00116">
    <property type="entry name" value="ARGINASE"/>
</dbReference>
<reference evidence="14 15" key="1">
    <citation type="submission" date="2018-01" db="EMBL/GenBank/DDBJ databases">
        <title>The draft genome sequence of Cohaesibacter sp. H1304.</title>
        <authorList>
            <person name="Wang N.-N."/>
            <person name="Du Z.-J."/>
        </authorList>
    </citation>
    <scope>NUCLEOTIDE SEQUENCE [LARGE SCALE GENOMIC DNA]</scope>
    <source>
        <strain evidence="14 15">H1304</strain>
    </source>
</reference>